<dbReference type="Proteomes" id="UP000549517">
    <property type="component" value="Unassembled WGS sequence"/>
</dbReference>
<protein>
    <recommendedName>
        <fullName evidence="2">DUF6458 domain-containing protein</fullName>
    </recommendedName>
</protein>
<proteinExistence type="predicted"/>
<evidence type="ECO:0000313" key="4">
    <source>
        <dbReference type="Proteomes" id="UP000549517"/>
    </source>
</evidence>
<keyword evidence="1" id="KW-0472">Membrane</keyword>
<dbReference type="InterPro" id="IPR045597">
    <property type="entry name" value="DUF6458"/>
</dbReference>
<evidence type="ECO:0000259" key="2">
    <source>
        <dbReference type="Pfam" id="PF20059"/>
    </source>
</evidence>
<name>A0A849AP02_9MICO</name>
<reference evidence="3 4" key="1">
    <citation type="submission" date="2020-05" db="EMBL/GenBank/DDBJ databases">
        <title>MicrobeNet Type strains.</title>
        <authorList>
            <person name="Nicholson A.C."/>
        </authorList>
    </citation>
    <scope>NUCLEOTIDE SEQUENCE [LARGE SCALE GENOMIC DNA]</scope>
    <source>
        <strain evidence="3 4">CCUG 46604</strain>
    </source>
</reference>
<feature type="transmembrane region" description="Helical" evidence="1">
    <location>
        <begin position="29"/>
        <end position="52"/>
    </location>
</feature>
<evidence type="ECO:0000256" key="1">
    <source>
        <dbReference type="SAM" id="Phobius"/>
    </source>
</evidence>
<dbReference type="Pfam" id="PF20059">
    <property type="entry name" value="DUF6458"/>
    <property type="match status" value="1"/>
</dbReference>
<dbReference type="RefSeq" id="WP_165883811.1">
    <property type="nucleotide sequence ID" value="NZ_BAAAKH010000007.1"/>
</dbReference>
<gene>
    <name evidence="3" type="ORF">HLA91_03995</name>
</gene>
<sequence length="58" mass="6259">MGFGVGVFLILIGAILAFAVRDAWSVMDLTMVGYICIGVGVLALLLAFITMANRRRQL</sequence>
<accession>A0A849AP02</accession>
<keyword evidence="1" id="KW-0812">Transmembrane</keyword>
<evidence type="ECO:0000313" key="3">
    <source>
        <dbReference type="EMBL" id="NNG78539.1"/>
    </source>
</evidence>
<comment type="caution">
    <text evidence="3">The sequence shown here is derived from an EMBL/GenBank/DDBJ whole genome shotgun (WGS) entry which is preliminary data.</text>
</comment>
<feature type="domain" description="DUF6458" evidence="2">
    <location>
        <begin position="1"/>
        <end position="57"/>
    </location>
</feature>
<keyword evidence="1" id="KW-1133">Transmembrane helix</keyword>
<organism evidence="3 4">
    <name type="scientific">Brevibacterium luteolum</name>
    <dbReference type="NCBI Taxonomy" id="199591"/>
    <lineage>
        <taxon>Bacteria</taxon>
        <taxon>Bacillati</taxon>
        <taxon>Actinomycetota</taxon>
        <taxon>Actinomycetes</taxon>
        <taxon>Micrococcales</taxon>
        <taxon>Brevibacteriaceae</taxon>
        <taxon>Brevibacterium</taxon>
    </lineage>
</organism>
<dbReference type="AlphaFoldDB" id="A0A849AP02"/>
<dbReference type="EMBL" id="JABEMC010000002">
    <property type="protein sequence ID" value="NNG78539.1"/>
    <property type="molecule type" value="Genomic_DNA"/>
</dbReference>